<feature type="compositionally biased region" description="Acidic residues" evidence="1">
    <location>
        <begin position="225"/>
        <end position="302"/>
    </location>
</feature>
<feature type="region of interest" description="Disordered" evidence="1">
    <location>
        <begin position="350"/>
        <end position="385"/>
    </location>
</feature>
<dbReference type="Proteomes" id="UP001224775">
    <property type="component" value="Unassembled WGS sequence"/>
</dbReference>
<accession>A0AAD9DGG3</accession>
<feature type="region of interest" description="Disordered" evidence="1">
    <location>
        <begin position="179"/>
        <end position="308"/>
    </location>
</feature>
<organism evidence="2 3">
    <name type="scientific">Skeletonema marinoi</name>
    <dbReference type="NCBI Taxonomy" id="267567"/>
    <lineage>
        <taxon>Eukaryota</taxon>
        <taxon>Sar</taxon>
        <taxon>Stramenopiles</taxon>
        <taxon>Ochrophyta</taxon>
        <taxon>Bacillariophyta</taxon>
        <taxon>Coscinodiscophyceae</taxon>
        <taxon>Thalassiosirophycidae</taxon>
        <taxon>Thalassiosirales</taxon>
        <taxon>Skeletonemataceae</taxon>
        <taxon>Skeletonema</taxon>
        <taxon>Skeletonema marinoi-dohrnii complex</taxon>
    </lineage>
</organism>
<comment type="caution">
    <text evidence="2">The sequence shown here is derived from an EMBL/GenBank/DDBJ whole genome shotgun (WGS) entry which is preliminary data.</text>
</comment>
<dbReference type="AlphaFoldDB" id="A0AAD9DGG3"/>
<reference evidence="2" key="1">
    <citation type="submission" date="2023-06" db="EMBL/GenBank/DDBJ databases">
        <title>Survivors Of The Sea: Transcriptome response of Skeletonema marinoi to long-term dormancy.</title>
        <authorList>
            <person name="Pinder M.I.M."/>
            <person name="Kourtchenko O."/>
            <person name="Robertson E.K."/>
            <person name="Larsson T."/>
            <person name="Maumus F."/>
            <person name="Osuna-Cruz C.M."/>
            <person name="Vancaester E."/>
            <person name="Stenow R."/>
            <person name="Vandepoele K."/>
            <person name="Ploug H."/>
            <person name="Bruchert V."/>
            <person name="Godhe A."/>
            <person name="Topel M."/>
        </authorList>
    </citation>
    <scope>NUCLEOTIDE SEQUENCE</scope>
    <source>
        <strain evidence="2">R05AC</strain>
    </source>
</reference>
<dbReference type="EMBL" id="JATAAI010000006">
    <property type="protein sequence ID" value="KAK1744960.1"/>
    <property type="molecule type" value="Genomic_DNA"/>
</dbReference>
<feature type="compositionally biased region" description="Basic and acidic residues" evidence="1">
    <location>
        <begin position="110"/>
        <end position="120"/>
    </location>
</feature>
<evidence type="ECO:0000256" key="1">
    <source>
        <dbReference type="SAM" id="MobiDB-lite"/>
    </source>
</evidence>
<feature type="region of interest" description="Disordered" evidence="1">
    <location>
        <begin position="98"/>
        <end position="120"/>
    </location>
</feature>
<feature type="compositionally biased region" description="Low complexity" evidence="1">
    <location>
        <begin position="350"/>
        <end position="373"/>
    </location>
</feature>
<keyword evidence="3" id="KW-1185">Reference proteome</keyword>
<sequence length="585" mass="64792">MAIKPSASEEDGRDVLDTVESEDIDLAALMQRYQGSLSVSMSGEDVASVSLNKVESADSDVKEDDVDYDDLDEDEYAARANDIMQRYKMQYALSDDTELSSADSYDGVDEESKAEVDTAESFRECIEDRAEELVNKSRQMLESLVVDEEQEDEEDTEVVDLLENVEIGEEITESFEEDALEHVQSGTVTEEHLEEVESEPVKEDDLEHVESNTLEEEEKEHVEVAEEILVEAESGSAEEEETEHVEVSEEIPVEIESGSAEEEVTEDVEMDEEILVETESGSAEEEEEEVEDVEVDDEEIPLETETGSADLEEVEIGEEIQEDEVEASTINIVEVDVEASTCNSVAAEVEASASNSVTDVKASTSNSVAAEVEASSKDADESEDLEEMISKLEQENEVLKKKKELKKRIYELSQENDQLKMSPQRNALANMAIKFDDAVANAVSKVSKIMVCAPDDEDIFDFEGGFPQMSGEHENGVCAVGSESDNFGQLDCKQVQVLSPVSLDENTNYFPAPPTAFQLKMQAYNQKYQGPVKPEPAVTVSDVLKEARIAAGVETDDSLAIAVRRVEEAKQYIRNRSVLKAQENF</sequence>
<name>A0AAD9DGG3_9STRA</name>
<feature type="compositionally biased region" description="Basic and acidic residues" evidence="1">
    <location>
        <begin position="199"/>
        <end position="210"/>
    </location>
</feature>
<evidence type="ECO:0000313" key="3">
    <source>
        <dbReference type="Proteomes" id="UP001224775"/>
    </source>
</evidence>
<proteinExistence type="predicted"/>
<evidence type="ECO:0000313" key="2">
    <source>
        <dbReference type="EMBL" id="KAK1744960.1"/>
    </source>
</evidence>
<protein>
    <submittedName>
        <fullName evidence="2">Uncharacterized protein</fullName>
    </submittedName>
</protein>
<gene>
    <name evidence="2" type="ORF">QTG54_004251</name>
</gene>